<organism evidence="13">
    <name type="scientific">Salpingoeca rosetta (strain ATCC 50818 / BSB-021)</name>
    <dbReference type="NCBI Taxonomy" id="946362"/>
    <lineage>
        <taxon>Eukaryota</taxon>
        <taxon>Choanoflagellata</taxon>
        <taxon>Craspedida</taxon>
        <taxon>Salpingoecidae</taxon>
        <taxon>Salpingoeca</taxon>
    </lineage>
</organism>
<proteinExistence type="inferred from homology"/>
<dbReference type="Pfam" id="PF01145">
    <property type="entry name" value="Band_7"/>
    <property type="match status" value="1"/>
</dbReference>
<keyword evidence="3" id="KW-0812">Transmembrane</keyword>
<dbReference type="SUPFAM" id="SSF117892">
    <property type="entry name" value="Band 7/SPFH domain"/>
    <property type="match status" value="1"/>
</dbReference>
<evidence type="ECO:0000256" key="1">
    <source>
        <dbReference type="ARBA" id="ARBA00004648"/>
    </source>
</evidence>
<evidence type="ECO:0000259" key="11">
    <source>
        <dbReference type="SMART" id="SM00244"/>
    </source>
</evidence>
<dbReference type="GO" id="GO:0015485">
    <property type="term" value="F:cholesterol binding"/>
    <property type="evidence" value="ECO:0007669"/>
    <property type="project" value="TreeGrafter"/>
</dbReference>
<dbReference type="OMA" id="YNMVRNF"/>
<evidence type="ECO:0000256" key="9">
    <source>
        <dbReference type="SAM" id="Coils"/>
    </source>
</evidence>
<dbReference type="EMBL" id="GL832986">
    <property type="protein sequence ID" value="EGD79511.1"/>
    <property type="molecule type" value="Genomic_DNA"/>
</dbReference>
<dbReference type="GO" id="GO:0031625">
    <property type="term" value="F:ubiquitin protein ligase binding"/>
    <property type="evidence" value="ECO:0007669"/>
    <property type="project" value="InterPro"/>
</dbReference>
<dbReference type="STRING" id="946362.F2UPF6"/>
<dbReference type="GO" id="GO:0032991">
    <property type="term" value="C:protein-containing complex"/>
    <property type="evidence" value="ECO:0007669"/>
    <property type="project" value="UniProtKB-ARBA"/>
</dbReference>
<keyword evidence="4" id="KW-0256">Endoplasmic reticulum</keyword>
<dbReference type="PANTHER" id="PTHR15351:SF3">
    <property type="entry name" value="ERLIN"/>
    <property type="match status" value="1"/>
</dbReference>
<sequence length="321" mass="36219">MTGIVGPLLVAALSFTLMVMQFGIHSVQEGYVAVYYRGGALLSTVNGPGYHIMLPFITSYRQIQVTLQTDEVTNVPCGTSGGVIVYFDRIEVVNILDVDHVHETVKKYTPDYDRALIFHKVHHELNQFCSAHTLQEVYTDFFDQIDENLRTALQTDLTVMAPGLKVLSVRVTKPRIPDAIRNNYELMEAEKTKLLIAAQHQRVVEKEAETERKHAIILAEKNAEVARVNNQARIAEKEAEKKMASISNEMYLEKERAIVDAEFYAAKRNAEANQLRLTPQYLELMKYKAIANNTKVYFGPDLPTMFLSSSAVAHPAHDVHP</sequence>
<evidence type="ECO:0000256" key="2">
    <source>
        <dbReference type="ARBA" id="ARBA00008164"/>
    </source>
</evidence>
<feature type="domain" description="Band 7" evidence="11">
    <location>
        <begin position="22"/>
        <end position="188"/>
    </location>
</feature>
<evidence type="ECO:0000256" key="10">
    <source>
        <dbReference type="SAM" id="SignalP"/>
    </source>
</evidence>
<dbReference type="Gene3D" id="3.30.479.30">
    <property type="entry name" value="Band 7 domain"/>
    <property type="match status" value="1"/>
</dbReference>
<dbReference type="RefSeq" id="XP_004988992.1">
    <property type="nucleotide sequence ID" value="XM_004988935.1"/>
</dbReference>
<gene>
    <name evidence="12" type="ORF">PTSG_10082</name>
</gene>
<feature type="signal peptide" evidence="10">
    <location>
        <begin position="1"/>
        <end position="21"/>
    </location>
</feature>
<keyword evidence="6" id="KW-1133">Transmembrane helix</keyword>
<dbReference type="InterPro" id="IPR001107">
    <property type="entry name" value="Band_7"/>
</dbReference>
<name>F2UPF6_SALR5</name>
<dbReference type="InterPro" id="IPR036013">
    <property type="entry name" value="Band_7/SPFH_dom_sf"/>
</dbReference>
<evidence type="ECO:0000256" key="3">
    <source>
        <dbReference type="ARBA" id="ARBA00022692"/>
    </source>
</evidence>
<dbReference type="FunFam" id="3.30.479.30:FF:000009">
    <property type="entry name" value="Erlin-2 isoform 1"/>
    <property type="match status" value="1"/>
</dbReference>
<feature type="coiled-coil region" evidence="9">
    <location>
        <begin position="218"/>
        <end position="249"/>
    </location>
</feature>
<dbReference type="eggNOG" id="KOG2962">
    <property type="taxonomic scope" value="Eukaryota"/>
</dbReference>
<dbReference type="OrthoDB" id="77368at2759"/>
<feature type="chain" id="PRO_5003287783" evidence="10">
    <location>
        <begin position="22"/>
        <end position="321"/>
    </location>
</feature>
<dbReference type="GO" id="GO:0032933">
    <property type="term" value="P:SREBP signaling pathway"/>
    <property type="evidence" value="ECO:0007669"/>
    <property type="project" value="TreeGrafter"/>
</dbReference>
<evidence type="ECO:0000313" key="12">
    <source>
        <dbReference type="EMBL" id="EGD79511.1"/>
    </source>
</evidence>
<dbReference type="InParanoid" id="F2UPF6"/>
<dbReference type="Proteomes" id="UP000007799">
    <property type="component" value="Unassembled WGS sequence"/>
</dbReference>
<dbReference type="PANTHER" id="PTHR15351">
    <property type="entry name" value="ERLIN (ER LIPID RAFT ASSOCIATED PROTEIN) HOMOLOG"/>
    <property type="match status" value="1"/>
</dbReference>
<comment type="similarity">
    <text evidence="2">Belongs to the band 7/mec-2 family.</text>
</comment>
<dbReference type="SMART" id="SM00244">
    <property type="entry name" value="PHB"/>
    <property type="match status" value="1"/>
</dbReference>
<dbReference type="GO" id="GO:0005789">
    <property type="term" value="C:endoplasmic reticulum membrane"/>
    <property type="evidence" value="ECO:0007669"/>
    <property type="project" value="UniProtKB-SubCell"/>
</dbReference>
<protein>
    <submittedName>
        <fullName evidence="12">Erlin-1</fullName>
    </submittedName>
</protein>
<keyword evidence="10" id="KW-0732">Signal</keyword>
<keyword evidence="7" id="KW-0472">Membrane</keyword>
<reference evidence="12" key="1">
    <citation type="submission" date="2009-08" db="EMBL/GenBank/DDBJ databases">
        <title>Annotation of Salpingoeca rosetta.</title>
        <authorList>
            <consortium name="The Broad Institute Genome Sequencing Platform"/>
            <person name="Russ C."/>
            <person name="Cuomo C."/>
            <person name="Burger G."/>
            <person name="Gray M.W."/>
            <person name="Holland P.W.H."/>
            <person name="King N."/>
            <person name="Lang F.B.F."/>
            <person name="Roger A.J."/>
            <person name="Ruiz-Trillo I."/>
            <person name="Young S.K."/>
            <person name="Zeng Q."/>
            <person name="Gargeya S."/>
            <person name="Alvarado L."/>
            <person name="Berlin A."/>
            <person name="Chapman S.B."/>
            <person name="Chen Z."/>
            <person name="Freedman E."/>
            <person name="Gellesch M."/>
            <person name="Goldberg J."/>
            <person name="Griggs A."/>
            <person name="Gujja S."/>
            <person name="Heilman E."/>
            <person name="Heiman D."/>
            <person name="Howarth C."/>
            <person name="Mehta T."/>
            <person name="Neiman D."/>
            <person name="Pearson M."/>
            <person name="Roberts A."/>
            <person name="Saif S."/>
            <person name="Shea T."/>
            <person name="Shenoy N."/>
            <person name="Sisk P."/>
            <person name="Stolte C."/>
            <person name="Sykes S."/>
            <person name="White J."/>
            <person name="Yandava C."/>
            <person name="Haas B."/>
            <person name="Nusbaum C."/>
            <person name="Birren B."/>
        </authorList>
    </citation>
    <scope>NUCLEOTIDE SEQUENCE [LARGE SCALE GENOMIC DNA]</scope>
    <source>
        <strain evidence="12">ATCC 50818</strain>
    </source>
</reference>
<evidence type="ECO:0000256" key="5">
    <source>
        <dbReference type="ARBA" id="ARBA00022968"/>
    </source>
</evidence>
<comment type="subcellular location">
    <subcellularLocation>
        <location evidence="1">Endoplasmic reticulum membrane</location>
        <topology evidence="1">Single-pass type II membrane protein</topology>
    </subcellularLocation>
</comment>
<accession>F2UPF6</accession>
<evidence type="ECO:0000256" key="8">
    <source>
        <dbReference type="ARBA" id="ARBA00023180"/>
    </source>
</evidence>
<keyword evidence="9" id="KW-0175">Coiled coil</keyword>
<dbReference type="AlphaFoldDB" id="F2UPF6"/>
<keyword evidence="13" id="KW-1185">Reference proteome</keyword>
<dbReference type="GeneID" id="16069534"/>
<dbReference type="FunCoup" id="F2UPF6">
    <property type="interactions" value="1242"/>
</dbReference>
<evidence type="ECO:0000256" key="7">
    <source>
        <dbReference type="ARBA" id="ARBA00023136"/>
    </source>
</evidence>
<keyword evidence="5" id="KW-0735">Signal-anchor</keyword>
<dbReference type="KEGG" id="sre:PTSG_10082"/>
<evidence type="ECO:0000313" key="13">
    <source>
        <dbReference type="Proteomes" id="UP000007799"/>
    </source>
</evidence>
<dbReference type="CDD" id="cd03406">
    <property type="entry name" value="SPFH_like_u3"/>
    <property type="match status" value="1"/>
</dbReference>
<keyword evidence="8" id="KW-0325">Glycoprotein</keyword>
<dbReference type="InterPro" id="IPR033294">
    <property type="entry name" value="Erlin1/2"/>
</dbReference>
<evidence type="ECO:0000256" key="6">
    <source>
        <dbReference type="ARBA" id="ARBA00022989"/>
    </source>
</evidence>
<evidence type="ECO:0000256" key="4">
    <source>
        <dbReference type="ARBA" id="ARBA00022824"/>
    </source>
</evidence>